<sequence length="171" mass="19712">MTEDAFIFQKIAINDFPFLKSILQDEELMLLGWGKTYTDAEVMEWIEKISQQYTEYGYSYFIVKSSIVDKPIGIAGILRTTIDSQPFDEIAYILKKEYQGRGYATKIARELIGLAFAEYHLSQVVGQVAIENSFSKKVLEKKGMSYAFNYQREQNDGKKKYLVYQLSNDCG</sequence>
<keyword evidence="5" id="KW-1185">Reference proteome</keyword>
<dbReference type="InterPro" id="IPR000182">
    <property type="entry name" value="GNAT_dom"/>
</dbReference>
<dbReference type="EMBL" id="ASWA01000002">
    <property type="protein sequence ID" value="EOT68730.1"/>
    <property type="molecule type" value="Genomic_DNA"/>
</dbReference>
<name>R2PEJ3_9ENTE</name>
<proteinExistence type="predicted"/>
<dbReference type="Pfam" id="PF13302">
    <property type="entry name" value="Acetyltransf_3"/>
    <property type="match status" value="1"/>
</dbReference>
<dbReference type="OrthoDB" id="9798081at2"/>
<dbReference type="RefSeq" id="WP_010739151.1">
    <property type="nucleotide sequence ID" value="NZ_KB946249.1"/>
</dbReference>
<evidence type="ECO:0000313" key="2">
    <source>
        <dbReference type="EMBL" id="EOH81648.1"/>
    </source>
</evidence>
<organism evidence="2 4">
    <name type="scientific">Enterococcus malodoratus ATCC 43197</name>
    <dbReference type="NCBI Taxonomy" id="1158601"/>
    <lineage>
        <taxon>Bacteria</taxon>
        <taxon>Bacillati</taxon>
        <taxon>Bacillota</taxon>
        <taxon>Bacilli</taxon>
        <taxon>Lactobacillales</taxon>
        <taxon>Enterococcaceae</taxon>
        <taxon>Enterococcus</taxon>
    </lineage>
</organism>
<dbReference type="InterPro" id="IPR051531">
    <property type="entry name" value="N-acetyltransferase"/>
</dbReference>
<dbReference type="SUPFAM" id="SSF55729">
    <property type="entry name" value="Acyl-CoA N-acyltransferases (Nat)"/>
    <property type="match status" value="1"/>
</dbReference>
<feature type="domain" description="N-acetyltransferase" evidence="1">
    <location>
        <begin position="6"/>
        <end position="169"/>
    </location>
</feature>
<dbReference type="InterPro" id="IPR016181">
    <property type="entry name" value="Acyl_CoA_acyltransferase"/>
</dbReference>
<comment type="caution">
    <text evidence="2">The sequence shown here is derived from an EMBL/GenBank/DDBJ whole genome shotgun (WGS) entry which is preliminary data.</text>
</comment>
<dbReference type="PROSITE" id="PS51186">
    <property type="entry name" value="GNAT"/>
    <property type="match status" value="1"/>
</dbReference>
<evidence type="ECO:0000313" key="3">
    <source>
        <dbReference type="EMBL" id="EOT68730.1"/>
    </source>
</evidence>
<evidence type="ECO:0000313" key="5">
    <source>
        <dbReference type="Proteomes" id="UP000014148"/>
    </source>
</evidence>
<dbReference type="Proteomes" id="UP000014148">
    <property type="component" value="Unassembled WGS sequence"/>
</dbReference>
<gene>
    <name evidence="3" type="ORF">I585_00188</name>
    <name evidence="2" type="ORF">UAI_00256</name>
</gene>
<dbReference type="PATRIC" id="fig|1158601.3.peg.240"/>
<reference evidence="3 5" key="2">
    <citation type="submission" date="2013-03" db="EMBL/GenBank/DDBJ databases">
        <title>The Genome Sequence of Enterococcus malodoratus ATCC_43197 (PacBio/Illumina hybrid assembly).</title>
        <authorList>
            <consortium name="The Broad Institute Genomics Platform"/>
            <consortium name="The Broad Institute Genome Sequencing Center for Infectious Disease"/>
            <person name="Earl A."/>
            <person name="Russ C."/>
            <person name="Gilmore M."/>
            <person name="Surin D."/>
            <person name="Walker B."/>
            <person name="Young S."/>
            <person name="Zeng Q."/>
            <person name="Gargeya S."/>
            <person name="Fitzgerald M."/>
            <person name="Haas B."/>
            <person name="Abouelleil A."/>
            <person name="Allen A.W."/>
            <person name="Alvarado L."/>
            <person name="Arachchi H.M."/>
            <person name="Berlin A.M."/>
            <person name="Chapman S.B."/>
            <person name="Gainer-Dewar J."/>
            <person name="Goldberg J."/>
            <person name="Griggs A."/>
            <person name="Gujja S."/>
            <person name="Hansen M."/>
            <person name="Howarth C."/>
            <person name="Imamovic A."/>
            <person name="Ireland A."/>
            <person name="Larimer J."/>
            <person name="McCowan C."/>
            <person name="Murphy C."/>
            <person name="Pearson M."/>
            <person name="Poon T.W."/>
            <person name="Priest M."/>
            <person name="Roberts A."/>
            <person name="Saif S."/>
            <person name="Shea T."/>
            <person name="Sisk P."/>
            <person name="Sykes S."/>
            <person name="Wortman J."/>
            <person name="Nusbaum C."/>
            <person name="Birren B."/>
        </authorList>
    </citation>
    <scope>NUCLEOTIDE SEQUENCE [LARGE SCALE GENOMIC DNA]</scope>
    <source>
        <strain evidence="3 5">ATCC 43197</strain>
    </source>
</reference>
<dbReference type="Proteomes" id="UP000013783">
    <property type="component" value="Unassembled WGS sequence"/>
</dbReference>
<dbReference type="Gene3D" id="3.40.630.30">
    <property type="match status" value="1"/>
</dbReference>
<dbReference type="eggNOG" id="COG1670">
    <property type="taxonomic scope" value="Bacteria"/>
</dbReference>
<dbReference type="STRING" id="71451.RV07_GL003753"/>
<dbReference type="PANTHER" id="PTHR43792:SF1">
    <property type="entry name" value="N-ACETYLTRANSFERASE DOMAIN-CONTAINING PROTEIN"/>
    <property type="match status" value="1"/>
</dbReference>
<evidence type="ECO:0000313" key="4">
    <source>
        <dbReference type="Proteomes" id="UP000013783"/>
    </source>
</evidence>
<dbReference type="AlphaFoldDB" id="R2PEJ3"/>
<evidence type="ECO:0000259" key="1">
    <source>
        <dbReference type="PROSITE" id="PS51186"/>
    </source>
</evidence>
<reference evidence="2 4" key="1">
    <citation type="submission" date="2013-02" db="EMBL/GenBank/DDBJ databases">
        <title>The Genome Sequence of Enterococcus malodoratus ATCC_43197.</title>
        <authorList>
            <consortium name="The Broad Institute Genome Sequencing Platform"/>
            <consortium name="The Broad Institute Genome Sequencing Center for Infectious Disease"/>
            <person name="Earl A.M."/>
            <person name="Gilmore M.S."/>
            <person name="Lebreton F."/>
            <person name="Walker B."/>
            <person name="Young S.K."/>
            <person name="Zeng Q."/>
            <person name="Gargeya S."/>
            <person name="Fitzgerald M."/>
            <person name="Haas B."/>
            <person name="Abouelleil A."/>
            <person name="Alvarado L."/>
            <person name="Arachchi H.M."/>
            <person name="Berlin A.M."/>
            <person name="Chapman S.B."/>
            <person name="Dewar J."/>
            <person name="Goldberg J."/>
            <person name="Griggs A."/>
            <person name="Gujja S."/>
            <person name="Hansen M."/>
            <person name="Howarth C."/>
            <person name="Imamovic A."/>
            <person name="Larimer J."/>
            <person name="McCowan C."/>
            <person name="Murphy C."/>
            <person name="Neiman D."/>
            <person name="Pearson M."/>
            <person name="Priest M."/>
            <person name="Roberts A."/>
            <person name="Saif S."/>
            <person name="Shea T."/>
            <person name="Sisk P."/>
            <person name="Sykes S."/>
            <person name="Wortman J."/>
            <person name="Nusbaum C."/>
            <person name="Birren B."/>
        </authorList>
    </citation>
    <scope>NUCLEOTIDE SEQUENCE [LARGE SCALE GENOMIC DNA]</scope>
    <source>
        <strain evidence="2 4">ATCC 43197</strain>
    </source>
</reference>
<dbReference type="GO" id="GO:0016747">
    <property type="term" value="F:acyltransferase activity, transferring groups other than amino-acyl groups"/>
    <property type="evidence" value="ECO:0007669"/>
    <property type="project" value="InterPro"/>
</dbReference>
<protein>
    <recommendedName>
        <fullName evidence="1">N-acetyltransferase domain-containing protein</fullName>
    </recommendedName>
</protein>
<accession>R2PEJ3</accession>
<dbReference type="EMBL" id="AJAK01000005">
    <property type="protein sequence ID" value="EOH81648.1"/>
    <property type="molecule type" value="Genomic_DNA"/>
</dbReference>
<dbReference type="PANTHER" id="PTHR43792">
    <property type="entry name" value="GNAT FAMILY, PUTATIVE (AFU_ORTHOLOGUE AFUA_3G00765)-RELATED-RELATED"/>
    <property type="match status" value="1"/>
</dbReference>